<dbReference type="PANTHER" id="PTHR30589">
    <property type="entry name" value="PROLIPOPROTEIN DIACYLGLYCERYL TRANSFERASE"/>
    <property type="match status" value="1"/>
</dbReference>
<evidence type="ECO:0000313" key="8">
    <source>
        <dbReference type="EMBL" id="GAL86573.1"/>
    </source>
</evidence>
<keyword evidence="6 7" id="KW-0472">Membrane</keyword>
<feature type="transmembrane region" description="Helical" evidence="7">
    <location>
        <begin position="302"/>
        <end position="320"/>
    </location>
</feature>
<proteinExistence type="inferred from homology"/>
<dbReference type="RefSeq" id="WP_045466679.1">
    <property type="nucleotide sequence ID" value="NZ_BBLT01000008.1"/>
</dbReference>
<dbReference type="Proteomes" id="UP000030185">
    <property type="component" value="Unassembled WGS sequence"/>
</dbReference>
<feature type="transmembrane region" description="Helical" evidence="7">
    <location>
        <begin position="53"/>
        <end position="72"/>
    </location>
</feature>
<dbReference type="STRING" id="153721.MYP_3803"/>
<sequence>MTFNFVLWEASPELFSIGSLTVRWYGLLFALGFLIGQQILIWIYKTEGKSEKYVETLTVYMVVATILGARLGHCLFYEPEYYLTHPLDILKIWEGGLASHGAAAGILIAIYLYSKKQTDQSYLYVLDRMVITIALAGCLIRLGNLMNSEIIGKPTSFRGGFIFARSMEDLLDRTYQNYLYDIEMSLNGKDSLDEAGRTIAGVDLSFVVPEDGNIDQIKALVEGGLKKTIEKEYNEHIVYAENPPIKIEKLEGEKAQKVTVGIWGVPRHPSQLYEAISSFLLFLFLFFGVYYRKREKTPEGRIFGFFVVILFSLRFIYEYFKEPQVDFEQNMSYNMGQLLSIPLIIAGLFVLINSYRKKNELS</sequence>
<evidence type="ECO:0000256" key="3">
    <source>
        <dbReference type="ARBA" id="ARBA00022679"/>
    </source>
</evidence>
<comment type="catalytic activity">
    <reaction evidence="7">
        <text>L-cysteinyl-[prolipoprotein] + a 1,2-diacyl-sn-glycero-3-phospho-(1'-sn-glycerol) = an S-1,2-diacyl-sn-glyceryl-L-cysteinyl-[prolipoprotein] + sn-glycerol 1-phosphate + H(+)</text>
        <dbReference type="Rhea" id="RHEA:56712"/>
        <dbReference type="Rhea" id="RHEA-COMP:14679"/>
        <dbReference type="Rhea" id="RHEA-COMP:14680"/>
        <dbReference type="ChEBI" id="CHEBI:15378"/>
        <dbReference type="ChEBI" id="CHEBI:29950"/>
        <dbReference type="ChEBI" id="CHEBI:57685"/>
        <dbReference type="ChEBI" id="CHEBI:64716"/>
        <dbReference type="ChEBI" id="CHEBI:140658"/>
        <dbReference type="EC" id="2.5.1.145"/>
    </reaction>
</comment>
<feature type="transmembrane region" description="Helical" evidence="7">
    <location>
        <begin position="24"/>
        <end position="44"/>
    </location>
</feature>
<comment type="caution">
    <text evidence="8">The sequence shown here is derived from an EMBL/GenBank/DDBJ whole genome shotgun (WGS) entry which is preliminary data.</text>
</comment>
<dbReference type="eggNOG" id="COG0682">
    <property type="taxonomic scope" value="Bacteria"/>
</dbReference>
<dbReference type="UniPathway" id="UPA00664"/>
<dbReference type="EC" id="2.5.1.145" evidence="7"/>
<feature type="transmembrane region" description="Helical" evidence="7">
    <location>
        <begin position="272"/>
        <end position="290"/>
    </location>
</feature>
<dbReference type="HAMAP" id="MF_01147">
    <property type="entry name" value="Lgt"/>
    <property type="match status" value="1"/>
</dbReference>
<name>A0A098LK53_9BACT</name>
<feature type="binding site" evidence="7">
    <location>
        <position position="141"/>
    </location>
    <ligand>
        <name>a 1,2-diacyl-sn-glycero-3-phospho-(1'-sn-glycerol)</name>
        <dbReference type="ChEBI" id="CHEBI:64716"/>
    </ligand>
</feature>
<evidence type="ECO:0000256" key="7">
    <source>
        <dbReference type="HAMAP-Rule" id="MF_01147"/>
    </source>
</evidence>
<keyword evidence="9" id="KW-1185">Reference proteome</keyword>
<evidence type="ECO:0000256" key="1">
    <source>
        <dbReference type="ARBA" id="ARBA00007150"/>
    </source>
</evidence>
<reference evidence="8 9" key="1">
    <citation type="submission" date="2014-09" db="EMBL/GenBank/DDBJ databases">
        <title>Sporocytophaga myxococcoides PG-01 genome sequencing.</title>
        <authorList>
            <person name="Liu L."/>
            <person name="Gao P.J."/>
            <person name="Chen G.J."/>
            <person name="Wang L.S."/>
        </authorList>
    </citation>
    <scope>NUCLEOTIDE SEQUENCE [LARGE SCALE GENOMIC DNA]</scope>
    <source>
        <strain evidence="8 9">PG-01</strain>
    </source>
</reference>
<organism evidence="8 9">
    <name type="scientific">Sporocytophaga myxococcoides</name>
    <dbReference type="NCBI Taxonomy" id="153721"/>
    <lineage>
        <taxon>Bacteria</taxon>
        <taxon>Pseudomonadati</taxon>
        <taxon>Bacteroidota</taxon>
        <taxon>Cytophagia</taxon>
        <taxon>Cytophagales</taxon>
        <taxon>Cytophagaceae</taxon>
        <taxon>Sporocytophaga</taxon>
    </lineage>
</organism>
<feature type="transmembrane region" description="Helical" evidence="7">
    <location>
        <begin position="125"/>
        <end position="143"/>
    </location>
</feature>
<dbReference type="OrthoDB" id="871140at2"/>
<keyword evidence="2 7" id="KW-1003">Cell membrane</keyword>
<comment type="similarity">
    <text evidence="1 7">Belongs to the Lgt family.</text>
</comment>
<dbReference type="InterPro" id="IPR001640">
    <property type="entry name" value="Lgt"/>
</dbReference>
<protein>
    <recommendedName>
        <fullName evidence="7">Phosphatidylglycerol--prolipoprotein diacylglyceryl transferase</fullName>
        <ecNumber evidence="7">2.5.1.145</ecNumber>
    </recommendedName>
</protein>
<evidence type="ECO:0000256" key="2">
    <source>
        <dbReference type="ARBA" id="ARBA00022475"/>
    </source>
</evidence>
<dbReference type="AlphaFoldDB" id="A0A098LK53"/>
<comment type="subcellular location">
    <subcellularLocation>
        <location evidence="7">Cell membrane</location>
        <topology evidence="7">Multi-pass membrane protein</topology>
    </subcellularLocation>
</comment>
<dbReference type="PANTHER" id="PTHR30589:SF0">
    <property type="entry name" value="PHOSPHATIDYLGLYCEROL--PROLIPOPROTEIN DIACYLGLYCERYL TRANSFERASE"/>
    <property type="match status" value="1"/>
</dbReference>
<evidence type="ECO:0000313" key="9">
    <source>
        <dbReference type="Proteomes" id="UP000030185"/>
    </source>
</evidence>
<dbReference type="GO" id="GO:0005886">
    <property type="term" value="C:plasma membrane"/>
    <property type="evidence" value="ECO:0007669"/>
    <property type="project" value="UniProtKB-SubCell"/>
</dbReference>
<dbReference type="GO" id="GO:0042158">
    <property type="term" value="P:lipoprotein biosynthetic process"/>
    <property type="evidence" value="ECO:0007669"/>
    <property type="project" value="UniProtKB-UniRule"/>
</dbReference>
<keyword evidence="5 7" id="KW-1133">Transmembrane helix</keyword>
<keyword evidence="3 7" id="KW-0808">Transferase</keyword>
<keyword evidence="4 7" id="KW-0812">Transmembrane</keyword>
<comment type="function">
    <text evidence="7">Catalyzes the transfer of the diacylglyceryl group from phosphatidylglycerol to the sulfhydryl group of the N-terminal cysteine of a prolipoprotein, the first step in the formation of mature lipoproteins.</text>
</comment>
<comment type="pathway">
    <text evidence="7">Protein modification; lipoprotein biosynthesis (diacylglyceryl transfer).</text>
</comment>
<dbReference type="GO" id="GO:0008961">
    <property type="term" value="F:phosphatidylglycerol-prolipoprotein diacylglyceryl transferase activity"/>
    <property type="evidence" value="ECO:0007669"/>
    <property type="project" value="UniProtKB-UniRule"/>
</dbReference>
<gene>
    <name evidence="7" type="primary">lgt</name>
    <name evidence="8" type="ORF">MYP_3803</name>
</gene>
<dbReference type="EMBL" id="BBLT01000008">
    <property type="protein sequence ID" value="GAL86573.1"/>
    <property type="molecule type" value="Genomic_DNA"/>
</dbReference>
<feature type="transmembrane region" description="Helical" evidence="7">
    <location>
        <begin position="332"/>
        <end position="352"/>
    </location>
</feature>
<accession>A0A098LK53</accession>
<dbReference type="Pfam" id="PF01790">
    <property type="entry name" value="LGT"/>
    <property type="match status" value="1"/>
</dbReference>
<evidence type="ECO:0000256" key="4">
    <source>
        <dbReference type="ARBA" id="ARBA00022692"/>
    </source>
</evidence>
<evidence type="ECO:0000256" key="6">
    <source>
        <dbReference type="ARBA" id="ARBA00023136"/>
    </source>
</evidence>
<evidence type="ECO:0000256" key="5">
    <source>
        <dbReference type="ARBA" id="ARBA00022989"/>
    </source>
</evidence>
<feature type="transmembrane region" description="Helical" evidence="7">
    <location>
        <begin position="92"/>
        <end position="113"/>
    </location>
</feature>